<evidence type="ECO:0000256" key="1">
    <source>
        <dbReference type="SAM" id="MobiDB-lite"/>
    </source>
</evidence>
<dbReference type="Proteomes" id="UP000054845">
    <property type="component" value="Unassembled WGS sequence"/>
</dbReference>
<feature type="compositionally biased region" description="Low complexity" evidence="1">
    <location>
        <begin position="116"/>
        <end position="131"/>
    </location>
</feature>
<accession>A0A0P1B9T4</accession>
<feature type="compositionally biased region" description="Low complexity" evidence="1">
    <location>
        <begin position="633"/>
        <end position="658"/>
    </location>
</feature>
<feature type="compositionally biased region" description="Polar residues" evidence="1">
    <location>
        <begin position="78"/>
        <end position="97"/>
    </location>
</feature>
<feature type="compositionally biased region" description="Basic and acidic residues" evidence="1">
    <location>
        <begin position="35"/>
        <end position="47"/>
    </location>
</feature>
<organism evidence="2 3">
    <name type="scientific">Ceraceosorus bombacis</name>
    <dbReference type="NCBI Taxonomy" id="401625"/>
    <lineage>
        <taxon>Eukaryota</taxon>
        <taxon>Fungi</taxon>
        <taxon>Dikarya</taxon>
        <taxon>Basidiomycota</taxon>
        <taxon>Ustilaginomycotina</taxon>
        <taxon>Exobasidiomycetes</taxon>
        <taxon>Ceraceosorales</taxon>
        <taxon>Ceraceosoraceae</taxon>
        <taxon>Ceraceosorus</taxon>
    </lineage>
</organism>
<feature type="compositionally biased region" description="Low complexity" evidence="1">
    <location>
        <begin position="734"/>
        <end position="743"/>
    </location>
</feature>
<feature type="compositionally biased region" description="Polar residues" evidence="1">
    <location>
        <begin position="682"/>
        <end position="697"/>
    </location>
</feature>
<feature type="compositionally biased region" description="Basic and acidic residues" evidence="1">
    <location>
        <begin position="401"/>
        <end position="448"/>
    </location>
</feature>
<feature type="compositionally biased region" description="Basic and acidic residues" evidence="1">
    <location>
        <begin position="601"/>
        <end position="611"/>
    </location>
</feature>
<feature type="compositionally biased region" description="Basic residues" evidence="1">
    <location>
        <begin position="586"/>
        <end position="597"/>
    </location>
</feature>
<dbReference type="OrthoDB" id="3367033at2759"/>
<dbReference type="AlphaFoldDB" id="A0A0P1B9T4"/>
<feature type="compositionally biased region" description="Polar residues" evidence="1">
    <location>
        <begin position="332"/>
        <end position="342"/>
    </location>
</feature>
<protein>
    <submittedName>
        <fullName evidence="2">Uncharacterized protein</fullName>
    </submittedName>
</protein>
<evidence type="ECO:0000313" key="2">
    <source>
        <dbReference type="EMBL" id="CEH11864.1"/>
    </source>
</evidence>
<feature type="region of interest" description="Disordered" evidence="1">
    <location>
        <begin position="269"/>
        <end position="300"/>
    </location>
</feature>
<sequence length="772" mass="81705">MVTVTRAAGGTMSQPGPSKRRTLFGIGRKSASNDASEHSWPSDDPHRAAPAAPEQPRVSSPPPQKLPPLSFGSAASDLPSTSSGRDYWSTGQSTNREPASPKYAASAIPARPPRSESPSSAARPSGAPAGSDTRSAMPAAQAEAIYTAVELPTNFTDPFRGGGVEIGVEPYIGASGLRTSRSASEDATGISRVTGSQHVHDAAVVELSGLPAPGGRPRQDSAPAAGVRHLRARSHFSIPDVVVTSCEEEGEQQHFEVKVPIAKRRSFVIAQPKDQISPASPTRPKPSSPKRVQPPRTRTEPLIKLDLDIAHLTSKDGAMSGSPTAAVGPTHSLPSKVSSSSGEVKRARKVSLPLLWGGGSKKTEEDGKGVYEQPSPPSSAGSVATLPGASRFSVPTKSIMSKKEARAKAKEEQSLMKELEKVDKMVREHDRKMQKEMAKAKNRERKSASESGGNAIEGASATSRAFRRLTIFSASSKARPTPPPPVPPPSGTHLGSHESLARRSSRRMQAASRPIARQEASAVIRDSELVEPNSHPGAPLRQDSSDWTDDIQNDHPVGPPQAVRPSSSSSSIQRALAMSDVESQMLRKKASLRRRPSQQRAESRRSSRVVESEWTDEITVQGDGQVTPRPGYATPRPRAASPATPTILATNTAAAARRTSTKPERPPRRSPSPEQIRASAASPISFSRPFRQSSVISSDDDGFSSASTTAPPTPTSTDQTGAGIAKSRSPPANPNGFAFPARAGRSGTLPSIHSPQHDARDPLARSTSDPQL</sequence>
<reference evidence="3" key="1">
    <citation type="submission" date="2014-09" db="EMBL/GenBank/DDBJ databases">
        <authorList>
            <person name="Sharma Rahul"/>
            <person name="Thines Marco"/>
        </authorList>
    </citation>
    <scope>NUCLEOTIDE SEQUENCE [LARGE SCALE GENOMIC DNA]</scope>
</reference>
<feature type="compositionally biased region" description="Pro residues" evidence="1">
    <location>
        <begin position="480"/>
        <end position="490"/>
    </location>
</feature>
<feature type="region of interest" description="Disordered" evidence="1">
    <location>
        <begin position="314"/>
        <end position="772"/>
    </location>
</feature>
<keyword evidence="3" id="KW-1185">Reference proteome</keyword>
<dbReference type="EMBL" id="CCYA01000065">
    <property type="protein sequence ID" value="CEH11864.1"/>
    <property type="molecule type" value="Genomic_DNA"/>
</dbReference>
<proteinExistence type="predicted"/>
<evidence type="ECO:0000313" key="3">
    <source>
        <dbReference type="Proteomes" id="UP000054845"/>
    </source>
</evidence>
<name>A0A0P1B9T4_9BASI</name>
<feature type="region of interest" description="Disordered" evidence="1">
    <location>
        <begin position="1"/>
        <end position="139"/>
    </location>
</feature>